<dbReference type="GO" id="GO:0000049">
    <property type="term" value="F:tRNA binding"/>
    <property type="evidence" value="ECO:0007669"/>
    <property type="project" value="InterPro"/>
</dbReference>
<organism evidence="3 4">
    <name type="scientific">Stegodyphus mimosarum</name>
    <name type="common">African social velvet spider</name>
    <dbReference type="NCBI Taxonomy" id="407821"/>
    <lineage>
        <taxon>Eukaryota</taxon>
        <taxon>Metazoa</taxon>
        <taxon>Ecdysozoa</taxon>
        <taxon>Arthropoda</taxon>
        <taxon>Chelicerata</taxon>
        <taxon>Arachnida</taxon>
        <taxon>Araneae</taxon>
        <taxon>Araneomorphae</taxon>
        <taxon>Entelegynae</taxon>
        <taxon>Eresoidea</taxon>
        <taxon>Eresidae</taxon>
        <taxon>Stegodyphus</taxon>
    </lineage>
</organism>
<dbReference type="GO" id="GO:0002143">
    <property type="term" value="P:tRNA wobble position uridine thiolation"/>
    <property type="evidence" value="ECO:0007669"/>
    <property type="project" value="TreeGrafter"/>
</dbReference>
<keyword evidence="2" id="KW-0819">tRNA processing</keyword>
<accession>A0A087T0K5</accession>
<dbReference type="EMBL" id="KK112833">
    <property type="protein sequence ID" value="KFM58644.1"/>
    <property type="molecule type" value="Genomic_DNA"/>
</dbReference>
<gene>
    <name evidence="3" type="ORF">X975_21108</name>
</gene>
<dbReference type="Proteomes" id="UP000054359">
    <property type="component" value="Unassembled WGS sequence"/>
</dbReference>
<dbReference type="Pfam" id="PF10288">
    <property type="entry name" value="CTU2"/>
    <property type="match status" value="1"/>
</dbReference>
<dbReference type="STRING" id="407821.A0A087T0K5"/>
<dbReference type="OrthoDB" id="25129at2759"/>
<evidence type="ECO:0000313" key="4">
    <source>
        <dbReference type="Proteomes" id="UP000054359"/>
    </source>
</evidence>
<dbReference type="GO" id="GO:0005829">
    <property type="term" value="C:cytosol"/>
    <property type="evidence" value="ECO:0007669"/>
    <property type="project" value="TreeGrafter"/>
</dbReference>
<dbReference type="GO" id="GO:0016783">
    <property type="term" value="F:sulfurtransferase activity"/>
    <property type="evidence" value="ECO:0007669"/>
    <property type="project" value="TreeGrafter"/>
</dbReference>
<dbReference type="HAMAP" id="MF_03054">
    <property type="entry name" value="CTU2"/>
    <property type="match status" value="1"/>
</dbReference>
<dbReference type="OMA" id="KQRKQMM"/>
<sequence length="437" mass="50074">MCSVAEDIEELPHSCSAESKRFMKESLQKCKKCKEKSVILLQKKDPFCKSCFFEYCNHKFRSTIGKAKMIKHEDRVLIAFSGGRKSTALLNFTRQTLESASLKQIRFIPGILFIDDSMVFSSGDREAEKKEVYAALETLKSFDYPVIYSSLDMVYRLNENKDFYWPLEEFSEEDCFCFKSRKWMEECFTNVPLSSKIDLIKHLRLLLMTEIAGHSGYSSLFTGDTASSLAVELLSDIALGRGSQICLDTSFYDSRHDVPIYRPLREFLNKEIALYNHFNGYPYEVSHGFLSQSNLKSSLQQLTETFISNLQENYPATVFTIFRTGSKLFKNLIRVCNEACWVCRSKMDNLDPNICSAIEALKVSERLSTNQMVSDSEFKNGELTNVLCHGCSISFRHIAAEPSILSVLPEHGCVKMEREEMKEEIECFLLKDDDNCS</sequence>
<dbReference type="InterPro" id="IPR014729">
    <property type="entry name" value="Rossmann-like_a/b/a_fold"/>
</dbReference>
<keyword evidence="1" id="KW-0963">Cytoplasm</keyword>
<dbReference type="SUPFAM" id="SSF52402">
    <property type="entry name" value="Adenine nucleotide alpha hydrolases-like"/>
    <property type="match status" value="1"/>
</dbReference>
<reference evidence="3 4" key="1">
    <citation type="submission" date="2013-11" db="EMBL/GenBank/DDBJ databases">
        <title>Genome sequencing of Stegodyphus mimosarum.</title>
        <authorList>
            <person name="Bechsgaard J."/>
        </authorList>
    </citation>
    <scope>NUCLEOTIDE SEQUENCE [LARGE SCALE GENOMIC DNA]</scope>
</reference>
<dbReference type="InterPro" id="IPR019407">
    <property type="entry name" value="CTU2"/>
</dbReference>
<dbReference type="Gene3D" id="3.40.50.620">
    <property type="entry name" value="HUPs"/>
    <property type="match status" value="1"/>
</dbReference>
<evidence type="ECO:0000256" key="1">
    <source>
        <dbReference type="ARBA" id="ARBA00022490"/>
    </source>
</evidence>
<proteinExistence type="inferred from homology"/>
<evidence type="ECO:0000313" key="3">
    <source>
        <dbReference type="EMBL" id="KFM58644.1"/>
    </source>
</evidence>
<evidence type="ECO:0000256" key="2">
    <source>
        <dbReference type="ARBA" id="ARBA00022694"/>
    </source>
</evidence>
<protein>
    <submittedName>
        <fullName evidence="3">Cytoplasmic tRNA 2-thiolation protein 2 B</fullName>
    </submittedName>
</protein>
<dbReference type="PANTHER" id="PTHR20882">
    <property type="entry name" value="CYTOPLASMIC TRNA 2-THIOLATION PROTEIN 2"/>
    <property type="match status" value="1"/>
</dbReference>
<dbReference type="AlphaFoldDB" id="A0A087T0K5"/>
<name>A0A087T0K5_STEMI</name>
<dbReference type="PANTHER" id="PTHR20882:SF14">
    <property type="entry name" value="CYTOPLASMIC TRNA 2-THIOLATION PROTEIN 2"/>
    <property type="match status" value="1"/>
</dbReference>
<feature type="non-terminal residue" evidence="3">
    <location>
        <position position="437"/>
    </location>
</feature>
<keyword evidence="4" id="KW-1185">Reference proteome</keyword>